<proteinExistence type="predicted"/>
<dbReference type="EMBL" id="SOSA01000134">
    <property type="protein sequence ID" value="THC95960.1"/>
    <property type="molecule type" value="Genomic_DNA"/>
</dbReference>
<dbReference type="AlphaFoldDB" id="A0A4S3JKT4"/>
<reference evidence="1 2" key="1">
    <citation type="submission" date="2019-03" db="EMBL/GenBank/DDBJ databases">
        <title>The genome sequence of a newly discovered highly antifungal drug resistant Aspergillus species, Aspergillus tanneri NIH 1004.</title>
        <authorList>
            <person name="Mounaud S."/>
            <person name="Singh I."/>
            <person name="Joardar V."/>
            <person name="Pakala S."/>
            <person name="Pakala S."/>
            <person name="Venepally P."/>
            <person name="Hoover J."/>
            <person name="Nierman W."/>
            <person name="Chung J."/>
            <person name="Losada L."/>
        </authorList>
    </citation>
    <scope>NUCLEOTIDE SEQUENCE [LARGE SCALE GENOMIC DNA]</scope>
    <source>
        <strain evidence="1 2">NIH1004</strain>
    </source>
</reference>
<accession>A0A4S3JKT4</accession>
<organism evidence="1 2">
    <name type="scientific">Aspergillus tanneri</name>
    <dbReference type="NCBI Taxonomy" id="1220188"/>
    <lineage>
        <taxon>Eukaryota</taxon>
        <taxon>Fungi</taxon>
        <taxon>Dikarya</taxon>
        <taxon>Ascomycota</taxon>
        <taxon>Pezizomycotina</taxon>
        <taxon>Eurotiomycetes</taxon>
        <taxon>Eurotiomycetidae</taxon>
        <taxon>Eurotiales</taxon>
        <taxon>Aspergillaceae</taxon>
        <taxon>Aspergillus</taxon>
        <taxon>Aspergillus subgen. Circumdati</taxon>
    </lineage>
</organism>
<keyword evidence="2" id="KW-1185">Reference proteome</keyword>
<name>A0A4S3JKT4_9EURO</name>
<comment type="caution">
    <text evidence="1">The sequence shown here is derived from an EMBL/GenBank/DDBJ whole genome shotgun (WGS) entry which is preliminary data.</text>
</comment>
<sequence>MSSAPPPVTNKAPIVPQHPVVSQTGLPGAFMVELLIFNGAPFKDHWAYWVRSLTDRDIGVEIHATG</sequence>
<evidence type="ECO:0000313" key="2">
    <source>
        <dbReference type="Proteomes" id="UP000308092"/>
    </source>
</evidence>
<dbReference type="Proteomes" id="UP000308092">
    <property type="component" value="Unassembled WGS sequence"/>
</dbReference>
<protein>
    <submittedName>
        <fullName evidence="1">Uncharacterized protein</fullName>
    </submittedName>
</protein>
<dbReference type="VEuPathDB" id="FungiDB:EYZ11_004557"/>
<evidence type="ECO:0000313" key="1">
    <source>
        <dbReference type="EMBL" id="THC95960.1"/>
    </source>
</evidence>
<gene>
    <name evidence="1" type="ORF">EYZ11_004557</name>
</gene>
<dbReference type="STRING" id="1220188.A0A4S3JKT4"/>